<dbReference type="GO" id="GO:0048244">
    <property type="term" value="F:phytanoyl-CoA dioxygenase activity"/>
    <property type="evidence" value="ECO:0007669"/>
    <property type="project" value="UniProtKB-EC"/>
</dbReference>
<dbReference type="PANTHER" id="PTHR21308:SF1">
    <property type="entry name" value="PHYTANOYL-COA DIOXYGENASE, PEROXISOMAL"/>
    <property type="match status" value="1"/>
</dbReference>
<comment type="pathway">
    <text evidence="3">Lipid metabolism; fatty acid metabolism.</text>
</comment>
<comment type="caution">
    <text evidence="13">The sequence shown here is derived from an EMBL/GenBank/DDBJ whole genome shotgun (WGS) entry which is preliminary data.</text>
</comment>
<dbReference type="SUPFAM" id="SSF51197">
    <property type="entry name" value="Clavaminate synthase-like"/>
    <property type="match status" value="1"/>
</dbReference>
<evidence type="ECO:0000256" key="11">
    <source>
        <dbReference type="ARBA" id="ARBA00034921"/>
    </source>
</evidence>
<proteinExistence type="inferred from homology"/>
<keyword evidence="6" id="KW-0847">Vitamin C</keyword>
<comment type="cofactor">
    <cofactor evidence="2">
        <name>Fe cation</name>
        <dbReference type="ChEBI" id="CHEBI:24875"/>
    </cofactor>
</comment>
<dbReference type="PANTHER" id="PTHR21308">
    <property type="entry name" value="PHYTANOYL-COA ALPHA-HYDROXYLASE"/>
    <property type="match status" value="1"/>
</dbReference>
<dbReference type="FunFam" id="2.60.120.620:FF:000012">
    <property type="entry name" value="Phytanoyl-CoA dioxygenase, peroxisomal"/>
    <property type="match status" value="1"/>
</dbReference>
<evidence type="ECO:0000256" key="7">
    <source>
        <dbReference type="ARBA" id="ARBA00022964"/>
    </source>
</evidence>
<organism evidence="13 14">
    <name type="scientific">Daphnia galeata</name>
    <dbReference type="NCBI Taxonomy" id="27404"/>
    <lineage>
        <taxon>Eukaryota</taxon>
        <taxon>Metazoa</taxon>
        <taxon>Ecdysozoa</taxon>
        <taxon>Arthropoda</taxon>
        <taxon>Crustacea</taxon>
        <taxon>Branchiopoda</taxon>
        <taxon>Diplostraca</taxon>
        <taxon>Cladocera</taxon>
        <taxon>Anomopoda</taxon>
        <taxon>Daphniidae</taxon>
        <taxon>Daphnia</taxon>
    </lineage>
</organism>
<keyword evidence="7" id="KW-0223">Dioxygenase</keyword>
<dbReference type="EC" id="1.14.11.18" evidence="10"/>
<dbReference type="GO" id="GO:0046872">
    <property type="term" value="F:metal ion binding"/>
    <property type="evidence" value="ECO:0007669"/>
    <property type="project" value="UniProtKB-KW"/>
</dbReference>
<dbReference type="GO" id="GO:0031418">
    <property type="term" value="F:L-ascorbic acid binding"/>
    <property type="evidence" value="ECO:0007669"/>
    <property type="project" value="UniProtKB-KW"/>
</dbReference>
<keyword evidence="5" id="KW-0479">Metal-binding</keyword>
<dbReference type="InterPro" id="IPR047128">
    <property type="entry name" value="PhyH"/>
</dbReference>
<evidence type="ECO:0000256" key="6">
    <source>
        <dbReference type="ARBA" id="ARBA00022896"/>
    </source>
</evidence>
<comment type="similarity">
    <text evidence="4">Belongs to the PhyH family.</text>
</comment>
<dbReference type="Proteomes" id="UP000789390">
    <property type="component" value="Unassembled WGS sequence"/>
</dbReference>
<evidence type="ECO:0000256" key="4">
    <source>
        <dbReference type="ARBA" id="ARBA00005830"/>
    </source>
</evidence>
<dbReference type="InterPro" id="IPR008775">
    <property type="entry name" value="Phytyl_CoA_dOase-like"/>
</dbReference>
<evidence type="ECO:0000256" key="2">
    <source>
        <dbReference type="ARBA" id="ARBA00001962"/>
    </source>
</evidence>
<dbReference type="GO" id="GO:0001561">
    <property type="term" value="P:fatty acid alpha-oxidation"/>
    <property type="evidence" value="ECO:0007669"/>
    <property type="project" value="InterPro"/>
</dbReference>
<evidence type="ECO:0000256" key="3">
    <source>
        <dbReference type="ARBA" id="ARBA00004872"/>
    </source>
</evidence>
<evidence type="ECO:0000313" key="14">
    <source>
        <dbReference type="Proteomes" id="UP000789390"/>
    </source>
</evidence>
<dbReference type="Pfam" id="PF05721">
    <property type="entry name" value="PhyH"/>
    <property type="match status" value="1"/>
</dbReference>
<sequence length="304" mass="35201">MESVKPVFNYTLDNSKLTLEQREFYEKNGFLVVKDLIDAKFLDDCKQRFVDLCDKKVPWGSLTMMKDVSLMKKGAVGENLFYKVQDFVYDDVLFEYCRHPTILDYVECFTGPNIMAIHTMLINKPPDSGSLTSRHPLHQAYDLHYFPFRPANRIVCSWTAMEDITPENGCLIVLPGSHKGELLQHDYPQWENGVNKMYHGVRGFDDHPIVELSMKKGDTVFFHLILIHGSGPNRTQGFRKAISTHYSCAEMKFINIQGTSQENIAKEVEDVAKRRGLELSFQDFWKFRSRLVRGQQPVKWFSSL</sequence>
<evidence type="ECO:0000256" key="5">
    <source>
        <dbReference type="ARBA" id="ARBA00022723"/>
    </source>
</evidence>
<keyword evidence="9" id="KW-0408">Iron</keyword>
<keyword evidence="8" id="KW-0560">Oxidoreductase</keyword>
<protein>
    <recommendedName>
        <fullName evidence="10">phytanoyl-CoA dioxygenase</fullName>
        <ecNumber evidence="10">1.14.11.18</ecNumber>
    </recommendedName>
    <alternativeName>
        <fullName evidence="11">Phytanic acid oxidase</fullName>
    </alternativeName>
    <alternativeName>
        <fullName evidence="12">Phytanoyl-CoA alpha-hydroxylase</fullName>
    </alternativeName>
</protein>
<evidence type="ECO:0000256" key="8">
    <source>
        <dbReference type="ARBA" id="ARBA00023002"/>
    </source>
</evidence>
<dbReference type="AlphaFoldDB" id="A0A8J2REB5"/>
<evidence type="ECO:0000256" key="10">
    <source>
        <dbReference type="ARBA" id="ARBA00034809"/>
    </source>
</evidence>
<evidence type="ECO:0000313" key="13">
    <source>
        <dbReference type="EMBL" id="CAH0099138.1"/>
    </source>
</evidence>
<evidence type="ECO:0000256" key="12">
    <source>
        <dbReference type="ARBA" id="ARBA00034924"/>
    </source>
</evidence>
<dbReference type="OrthoDB" id="2328924at2759"/>
<name>A0A8J2REB5_9CRUS</name>
<comment type="cofactor">
    <cofactor evidence="1">
        <name>L-ascorbate</name>
        <dbReference type="ChEBI" id="CHEBI:38290"/>
    </cofactor>
</comment>
<dbReference type="GO" id="GO:0005777">
    <property type="term" value="C:peroxisome"/>
    <property type="evidence" value="ECO:0007669"/>
    <property type="project" value="UniProtKB-ARBA"/>
</dbReference>
<accession>A0A8J2REB5</accession>
<reference evidence="13" key="1">
    <citation type="submission" date="2021-11" db="EMBL/GenBank/DDBJ databases">
        <authorList>
            <person name="Schell T."/>
        </authorList>
    </citation>
    <scope>NUCLEOTIDE SEQUENCE</scope>
    <source>
        <strain evidence="13">M5</strain>
    </source>
</reference>
<dbReference type="EMBL" id="CAKKLH010000013">
    <property type="protein sequence ID" value="CAH0099138.1"/>
    <property type="molecule type" value="Genomic_DNA"/>
</dbReference>
<evidence type="ECO:0000256" key="9">
    <source>
        <dbReference type="ARBA" id="ARBA00023004"/>
    </source>
</evidence>
<dbReference type="Gene3D" id="2.60.120.620">
    <property type="entry name" value="q2cbj1_9rhob like domain"/>
    <property type="match status" value="1"/>
</dbReference>
<keyword evidence="14" id="KW-1185">Reference proteome</keyword>
<gene>
    <name evidence="13" type="ORF">DGAL_LOCUS1252</name>
</gene>
<evidence type="ECO:0000256" key="1">
    <source>
        <dbReference type="ARBA" id="ARBA00001961"/>
    </source>
</evidence>